<dbReference type="EMBL" id="AWWI01000066">
    <property type="protein sequence ID" value="PIL20094.1"/>
    <property type="molecule type" value="Genomic_DNA"/>
</dbReference>
<dbReference type="Pfam" id="PF01510">
    <property type="entry name" value="Amidase_2"/>
    <property type="match status" value="1"/>
</dbReference>
<dbReference type="AlphaFoldDB" id="A0A2G8RET1"/>
<dbReference type="InterPro" id="IPR002477">
    <property type="entry name" value="Peptidoglycan-bd-like"/>
</dbReference>
<dbReference type="Pfam" id="PF01471">
    <property type="entry name" value="PG_binding_1"/>
    <property type="match status" value="1"/>
</dbReference>
<dbReference type="SUPFAM" id="SSF55846">
    <property type="entry name" value="N-acetylmuramoyl-L-alanine amidase-like"/>
    <property type="match status" value="1"/>
</dbReference>
<dbReference type="GO" id="GO:0008745">
    <property type="term" value="F:N-acetylmuramoyl-L-alanine amidase activity"/>
    <property type="evidence" value="ECO:0007669"/>
    <property type="project" value="InterPro"/>
</dbReference>
<organism evidence="2 3">
    <name type="scientific">Puniceibacterium antarcticum</name>
    <dbReference type="NCBI Taxonomy" id="1206336"/>
    <lineage>
        <taxon>Bacteria</taxon>
        <taxon>Pseudomonadati</taxon>
        <taxon>Pseudomonadota</taxon>
        <taxon>Alphaproteobacteria</taxon>
        <taxon>Rhodobacterales</taxon>
        <taxon>Paracoccaceae</taxon>
        <taxon>Puniceibacterium</taxon>
    </lineage>
</organism>
<feature type="domain" description="N-acetylmuramoyl-L-alanine amidase" evidence="1">
    <location>
        <begin position="1"/>
        <end position="128"/>
    </location>
</feature>
<gene>
    <name evidence="2" type="ORF">P775_11120</name>
</gene>
<dbReference type="InterPro" id="IPR036365">
    <property type="entry name" value="PGBD-like_sf"/>
</dbReference>
<reference evidence="2 3" key="1">
    <citation type="submission" date="2013-09" db="EMBL/GenBank/DDBJ databases">
        <title>Genome sequencing of Phaeobacter antarcticus sp. nov. SM1211.</title>
        <authorList>
            <person name="Zhang X.-Y."/>
            <person name="Liu C."/>
            <person name="Chen X.-L."/>
            <person name="Xie B.-B."/>
            <person name="Qin Q.-L."/>
            <person name="Rong J.-C."/>
            <person name="Zhang Y.-Z."/>
        </authorList>
    </citation>
    <scope>NUCLEOTIDE SEQUENCE [LARGE SCALE GENOMIC DNA]</scope>
    <source>
        <strain evidence="2 3">SM1211</strain>
    </source>
</reference>
<proteinExistence type="predicted"/>
<evidence type="ECO:0000313" key="2">
    <source>
        <dbReference type="EMBL" id="PIL20094.1"/>
    </source>
</evidence>
<protein>
    <submittedName>
        <fullName evidence="2">N-acetylmuramoyl-L-alanine amidase</fullName>
    </submittedName>
</protein>
<dbReference type="RefSeq" id="WP_099910981.1">
    <property type="nucleotide sequence ID" value="NZ_AWWI01000066.1"/>
</dbReference>
<evidence type="ECO:0000259" key="1">
    <source>
        <dbReference type="SMART" id="SM00644"/>
    </source>
</evidence>
<comment type="caution">
    <text evidence="2">The sequence shown here is derived from an EMBL/GenBank/DDBJ whole genome shotgun (WGS) entry which is preliminary data.</text>
</comment>
<dbReference type="InterPro" id="IPR036366">
    <property type="entry name" value="PGBDSf"/>
</dbReference>
<dbReference type="Gene3D" id="1.10.101.10">
    <property type="entry name" value="PGBD-like superfamily/PGBD"/>
    <property type="match status" value="1"/>
</dbReference>
<dbReference type="OrthoDB" id="5395100at2"/>
<dbReference type="Proteomes" id="UP000231259">
    <property type="component" value="Unassembled WGS sequence"/>
</dbReference>
<dbReference type="CDD" id="cd06583">
    <property type="entry name" value="PGRP"/>
    <property type="match status" value="1"/>
</dbReference>
<accession>A0A2G8RET1</accession>
<dbReference type="SMART" id="SM00644">
    <property type="entry name" value="Ami_2"/>
    <property type="match status" value="1"/>
</dbReference>
<dbReference type="InterPro" id="IPR036505">
    <property type="entry name" value="Amidase/PGRP_sf"/>
</dbReference>
<keyword evidence="3" id="KW-1185">Reference proteome</keyword>
<dbReference type="SUPFAM" id="SSF47090">
    <property type="entry name" value="PGBD-like"/>
    <property type="match status" value="1"/>
</dbReference>
<dbReference type="Gene3D" id="3.40.80.10">
    <property type="entry name" value="Peptidoglycan recognition protein-like"/>
    <property type="match status" value="1"/>
</dbReference>
<evidence type="ECO:0000313" key="3">
    <source>
        <dbReference type="Proteomes" id="UP000231259"/>
    </source>
</evidence>
<dbReference type="InterPro" id="IPR002502">
    <property type="entry name" value="Amidase_domain"/>
</dbReference>
<sequence length="345" mass="36606">MSFIFTKPNRPVSRVFIHCSASDNPEHDNAATMDRLHRERGWSGIGYHLFIRKSALVEDGRDLEKVPAAQGGNNTRTIAICLHGLAVDKFTQEQFDALRDLCDQINRAYQGNVTFHGHCEVANKTCPVFDYRNVLGLDMKGRMPMPMRPMGWVNTTEAAAGTGIGTPDVPIGLVKFGDRGPKVRVLQQELKELGYQPGAIDGIFGKLLRDAVMALQADHDLVTDGKVGPVTAEAIAAQAVRALAPERTAASLLSLAGNGSRIATASVSNGLAGLTLTGGGVLALVNELSGKVDEVNAIAGPLAGILSTHGPLVGGGTIAVGLFVAWQSWRSGSARVQDHRSGKTL</sequence>
<dbReference type="GO" id="GO:0009253">
    <property type="term" value="P:peptidoglycan catabolic process"/>
    <property type="evidence" value="ECO:0007669"/>
    <property type="project" value="InterPro"/>
</dbReference>
<name>A0A2G8RET1_9RHOB</name>